<evidence type="ECO:0000313" key="1">
    <source>
        <dbReference type="EMBL" id="GIQ88628.1"/>
    </source>
</evidence>
<comment type="caution">
    <text evidence="1">The sequence shown here is derived from an EMBL/GenBank/DDBJ whole genome shotgun (WGS) entry which is preliminary data.</text>
</comment>
<dbReference type="AlphaFoldDB" id="A0A9K3D7H4"/>
<accession>A0A9K3D7H4</accession>
<dbReference type="Proteomes" id="UP000265618">
    <property type="component" value="Unassembled WGS sequence"/>
</dbReference>
<gene>
    <name evidence="1" type="ORF">KIPB_010924</name>
</gene>
<sequence length="184" mass="20141">LGLKADRLRQRPIRSEEDERRLAGLLSSVALLGDTTGSRELDLERAKVTMNRLSSTSATMSEDTLQFAEVNEGLAGTVQEVLRDLQGVTAGTRRAIDTVRQQIAELVAVSSKDAETARDQEGQVIRARTEVAALKRDKHTVSESLGVKAMRINTLQTHLSALKAEYESTRVILGDAVKSQQDAR</sequence>
<reference evidence="1 2" key="1">
    <citation type="journal article" date="2018" name="PLoS ONE">
        <title>The draft genome of Kipferlia bialata reveals reductive genome evolution in fornicate parasites.</title>
        <authorList>
            <person name="Tanifuji G."/>
            <person name="Takabayashi S."/>
            <person name="Kume K."/>
            <person name="Takagi M."/>
            <person name="Nakayama T."/>
            <person name="Kamikawa R."/>
            <person name="Inagaki Y."/>
            <person name="Hashimoto T."/>
        </authorList>
    </citation>
    <scope>NUCLEOTIDE SEQUENCE [LARGE SCALE GENOMIC DNA]</scope>
    <source>
        <strain evidence="1">NY0173</strain>
    </source>
</reference>
<feature type="non-terminal residue" evidence="1">
    <location>
        <position position="1"/>
    </location>
</feature>
<evidence type="ECO:0000313" key="2">
    <source>
        <dbReference type="Proteomes" id="UP000265618"/>
    </source>
</evidence>
<name>A0A9K3D7H4_9EUKA</name>
<proteinExistence type="predicted"/>
<dbReference type="EMBL" id="BDIP01004242">
    <property type="protein sequence ID" value="GIQ88628.1"/>
    <property type="molecule type" value="Genomic_DNA"/>
</dbReference>
<keyword evidence="2" id="KW-1185">Reference proteome</keyword>
<organism evidence="1 2">
    <name type="scientific">Kipferlia bialata</name>
    <dbReference type="NCBI Taxonomy" id="797122"/>
    <lineage>
        <taxon>Eukaryota</taxon>
        <taxon>Metamonada</taxon>
        <taxon>Carpediemonas-like organisms</taxon>
        <taxon>Kipferlia</taxon>
    </lineage>
</organism>
<protein>
    <submittedName>
        <fullName evidence="1">Uncharacterized protein</fullName>
    </submittedName>
</protein>